<evidence type="ECO:0000256" key="1">
    <source>
        <dbReference type="ARBA" id="ARBA00009903"/>
    </source>
</evidence>
<evidence type="ECO:0000259" key="11">
    <source>
        <dbReference type="PROSITE" id="PS50011"/>
    </source>
</evidence>
<dbReference type="FunFam" id="1.10.510.10:FF:000294">
    <property type="entry name" value="Serine/threonine-protein kinase OXI1"/>
    <property type="match status" value="1"/>
</dbReference>
<dbReference type="OMA" id="PVFHSGH"/>
<evidence type="ECO:0000313" key="12">
    <source>
        <dbReference type="EMBL" id="KAH7278399.1"/>
    </source>
</evidence>
<evidence type="ECO:0000256" key="8">
    <source>
        <dbReference type="ARBA" id="ARBA00047899"/>
    </source>
</evidence>
<dbReference type="Proteomes" id="UP000825935">
    <property type="component" value="Chromosome 38"/>
</dbReference>
<keyword evidence="6" id="KW-0418">Kinase</keyword>
<dbReference type="Gene3D" id="3.30.200.20">
    <property type="entry name" value="Phosphorylase Kinase, domain 1"/>
    <property type="match status" value="1"/>
</dbReference>
<evidence type="ECO:0000256" key="10">
    <source>
        <dbReference type="SAM" id="MobiDB-lite"/>
    </source>
</evidence>
<sequence length="434" mass="48372">MLEDYLPLHPLGSGAAGIVFLAKSINNKSQQQTERCAEEHEDDQLYAVKAFRRSRGDDLQRSCNEERILSRIATSPHPFLPRLYAAFDHDEFRFLVLKFCSGGDLNSLQRSLPDKRFSPTAIRFYAAEIVLALEHLHAQGIVYRDLKPENILLSADGHIVLSDFDLSIILTPKVLAPSLASPDTLHRSHQIDSQEIKDYSLFTCLRKCYGRSGSVHDHERIAQRTASSLTVSHTSSRKRVVPSVADKDTDSSKSSNLSKSSVIMPFSTSFVGTEPYVAPEMIKGSGHDYGVDWWALGVLLFEMAHGSTPFSGRTTKDTFRNILRSEPAFPGLTSESLLSDLIRQLLIKDPTQRLGAHGGAAEVKSHAFFAGLKWDALLNVCRPPFVPLYDRLEFNGSASFDLLTHLGEVDNSREEAREKRKLKSKQDADCPTKS</sequence>
<dbReference type="Pfam" id="PF00069">
    <property type="entry name" value="Pkinase"/>
    <property type="match status" value="2"/>
</dbReference>
<evidence type="ECO:0000256" key="9">
    <source>
        <dbReference type="ARBA" id="ARBA00048679"/>
    </source>
</evidence>
<dbReference type="EC" id="2.7.11.1" evidence="2"/>
<keyword evidence="3" id="KW-0723">Serine/threonine-protein kinase</keyword>
<dbReference type="PANTHER" id="PTHR45637">
    <property type="entry name" value="FLIPPASE KINASE 1-RELATED"/>
    <property type="match status" value="1"/>
</dbReference>
<evidence type="ECO:0000256" key="4">
    <source>
        <dbReference type="ARBA" id="ARBA00022679"/>
    </source>
</evidence>
<organism evidence="12 13">
    <name type="scientific">Ceratopteris richardii</name>
    <name type="common">Triangle waterfern</name>
    <dbReference type="NCBI Taxonomy" id="49495"/>
    <lineage>
        <taxon>Eukaryota</taxon>
        <taxon>Viridiplantae</taxon>
        <taxon>Streptophyta</taxon>
        <taxon>Embryophyta</taxon>
        <taxon>Tracheophyta</taxon>
        <taxon>Polypodiopsida</taxon>
        <taxon>Polypodiidae</taxon>
        <taxon>Polypodiales</taxon>
        <taxon>Pteridineae</taxon>
        <taxon>Pteridaceae</taxon>
        <taxon>Parkerioideae</taxon>
        <taxon>Ceratopteris</taxon>
    </lineage>
</organism>
<protein>
    <recommendedName>
        <fullName evidence="2">non-specific serine/threonine protein kinase</fullName>
        <ecNumber evidence="2">2.7.11.1</ecNumber>
    </recommendedName>
</protein>
<dbReference type="PROSITE" id="PS50011">
    <property type="entry name" value="PROTEIN_KINASE_DOM"/>
    <property type="match status" value="1"/>
</dbReference>
<feature type="region of interest" description="Disordered" evidence="10">
    <location>
        <begin position="412"/>
        <end position="434"/>
    </location>
</feature>
<evidence type="ECO:0000256" key="7">
    <source>
        <dbReference type="ARBA" id="ARBA00022840"/>
    </source>
</evidence>
<comment type="catalytic activity">
    <reaction evidence="8">
        <text>L-threonyl-[protein] + ATP = O-phospho-L-threonyl-[protein] + ADP + H(+)</text>
        <dbReference type="Rhea" id="RHEA:46608"/>
        <dbReference type="Rhea" id="RHEA-COMP:11060"/>
        <dbReference type="Rhea" id="RHEA-COMP:11605"/>
        <dbReference type="ChEBI" id="CHEBI:15378"/>
        <dbReference type="ChEBI" id="CHEBI:30013"/>
        <dbReference type="ChEBI" id="CHEBI:30616"/>
        <dbReference type="ChEBI" id="CHEBI:61977"/>
        <dbReference type="ChEBI" id="CHEBI:456216"/>
        <dbReference type="EC" id="2.7.11.1"/>
    </reaction>
</comment>
<dbReference type="EMBL" id="CM035443">
    <property type="protein sequence ID" value="KAH7278399.1"/>
    <property type="molecule type" value="Genomic_DNA"/>
</dbReference>
<keyword evidence="4" id="KW-0808">Transferase</keyword>
<feature type="region of interest" description="Disordered" evidence="10">
    <location>
        <begin position="226"/>
        <end position="258"/>
    </location>
</feature>
<dbReference type="PROSITE" id="PS00108">
    <property type="entry name" value="PROTEIN_KINASE_ST"/>
    <property type="match status" value="1"/>
</dbReference>
<dbReference type="InterPro" id="IPR011009">
    <property type="entry name" value="Kinase-like_dom_sf"/>
</dbReference>
<evidence type="ECO:0000256" key="3">
    <source>
        <dbReference type="ARBA" id="ARBA00022527"/>
    </source>
</evidence>
<dbReference type="GO" id="GO:0005524">
    <property type="term" value="F:ATP binding"/>
    <property type="evidence" value="ECO:0007669"/>
    <property type="project" value="UniProtKB-KW"/>
</dbReference>
<keyword evidence="13" id="KW-1185">Reference proteome</keyword>
<evidence type="ECO:0000256" key="2">
    <source>
        <dbReference type="ARBA" id="ARBA00012513"/>
    </source>
</evidence>
<evidence type="ECO:0000256" key="6">
    <source>
        <dbReference type="ARBA" id="ARBA00022777"/>
    </source>
</evidence>
<name>A0A8T2Q412_CERRI</name>
<comment type="caution">
    <text evidence="12">The sequence shown here is derived from an EMBL/GenBank/DDBJ whole genome shotgun (WGS) entry which is preliminary data.</text>
</comment>
<proteinExistence type="inferred from homology"/>
<dbReference type="InterPro" id="IPR000719">
    <property type="entry name" value="Prot_kinase_dom"/>
</dbReference>
<dbReference type="AlphaFoldDB" id="A0A8T2Q412"/>
<dbReference type="GO" id="GO:0004674">
    <property type="term" value="F:protein serine/threonine kinase activity"/>
    <property type="evidence" value="ECO:0007669"/>
    <property type="project" value="UniProtKB-KW"/>
</dbReference>
<dbReference type="OrthoDB" id="432483at2759"/>
<feature type="domain" description="Protein kinase" evidence="11">
    <location>
        <begin position="5"/>
        <end position="369"/>
    </location>
</feature>
<dbReference type="Gene3D" id="1.10.510.10">
    <property type="entry name" value="Transferase(Phosphotransferase) domain 1"/>
    <property type="match status" value="2"/>
</dbReference>
<keyword evidence="5" id="KW-0547">Nucleotide-binding</keyword>
<dbReference type="InterPro" id="IPR008271">
    <property type="entry name" value="Ser/Thr_kinase_AS"/>
</dbReference>
<accession>A0A8T2Q412</accession>
<evidence type="ECO:0000256" key="5">
    <source>
        <dbReference type="ARBA" id="ARBA00022741"/>
    </source>
</evidence>
<dbReference type="SMART" id="SM00220">
    <property type="entry name" value="S_TKc"/>
    <property type="match status" value="1"/>
</dbReference>
<gene>
    <name evidence="12" type="ORF">KP509_38G039500</name>
</gene>
<comment type="catalytic activity">
    <reaction evidence="9">
        <text>L-seryl-[protein] + ATP = O-phospho-L-seryl-[protein] + ADP + H(+)</text>
        <dbReference type="Rhea" id="RHEA:17989"/>
        <dbReference type="Rhea" id="RHEA-COMP:9863"/>
        <dbReference type="Rhea" id="RHEA-COMP:11604"/>
        <dbReference type="ChEBI" id="CHEBI:15378"/>
        <dbReference type="ChEBI" id="CHEBI:29999"/>
        <dbReference type="ChEBI" id="CHEBI:30616"/>
        <dbReference type="ChEBI" id="CHEBI:83421"/>
        <dbReference type="ChEBI" id="CHEBI:456216"/>
        <dbReference type="EC" id="2.7.11.1"/>
    </reaction>
</comment>
<keyword evidence="7" id="KW-0067">ATP-binding</keyword>
<comment type="similarity">
    <text evidence="1">Belongs to the protein kinase superfamily. AGC Ser/Thr protein kinase family.</text>
</comment>
<evidence type="ECO:0000313" key="13">
    <source>
        <dbReference type="Proteomes" id="UP000825935"/>
    </source>
</evidence>
<reference evidence="12" key="1">
    <citation type="submission" date="2021-08" db="EMBL/GenBank/DDBJ databases">
        <title>WGS assembly of Ceratopteris richardii.</title>
        <authorList>
            <person name="Marchant D.B."/>
            <person name="Chen G."/>
            <person name="Jenkins J."/>
            <person name="Shu S."/>
            <person name="Leebens-Mack J."/>
            <person name="Grimwood J."/>
            <person name="Schmutz J."/>
            <person name="Soltis P."/>
            <person name="Soltis D."/>
            <person name="Chen Z.-H."/>
        </authorList>
    </citation>
    <scope>NUCLEOTIDE SEQUENCE</scope>
    <source>
        <strain evidence="12">Whitten #5841</strain>
        <tissue evidence="12">Leaf</tissue>
    </source>
</reference>
<dbReference type="SUPFAM" id="SSF56112">
    <property type="entry name" value="Protein kinase-like (PK-like)"/>
    <property type="match status" value="1"/>
</dbReference>